<dbReference type="PANTHER" id="PTHR30616">
    <property type="entry name" value="UNCHARACTERIZED PROTEIN YFIH"/>
    <property type="match status" value="1"/>
</dbReference>
<sequence length="260" mass="26449">MTDPQHGLRTIEVDLGPGVRAVFTTVHGGVSAPPWASLNLGTACGDAQAAVAENRRRVGAAVGVPVAFATQVHGADVLEVSGADGLGGLSGTVGEADGLVTRAADVALGVLVADCVPVLLADPDAGVVAVAHAGRRGVEREVVLRALDTMVARGADRARVRTAVGPCACGACYEVPEDMRAAVAARVPATWSTTSWGTPALDLAAGVEQQLRDAGVASVARADRCTIEDADLFSYRRAGRTGDPTTGRFAGVVRIDPARP</sequence>
<comment type="catalytic activity">
    <reaction evidence="10">
        <text>adenosine + phosphate = alpha-D-ribose 1-phosphate + adenine</text>
        <dbReference type="Rhea" id="RHEA:27642"/>
        <dbReference type="ChEBI" id="CHEBI:16335"/>
        <dbReference type="ChEBI" id="CHEBI:16708"/>
        <dbReference type="ChEBI" id="CHEBI:43474"/>
        <dbReference type="ChEBI" id="CHEBI:57720"/>
        <dbReference type="EC" id="2.4.2.1"/>
    </reaction>
    <physiologicalReaction direction="left-to-right" evidence="10">
        <dbReference type="Rhea" id="RHEA:27643"/>
    </physiologicalReaction>
</comment>
<keyword evidence="7" id="KW-0862">Zinc</keyword>
<evidence type="ECO:0000256" key="6">
    <source>
        <dbReference type="ARBA" id="ARBA00022801"/>
    </source>
</evidence>
<keyword evidence="4" id="KW-0808">Transferase</keyword>
<keyword evidence="5" id="KW-0479">Metal-binding</keyword>
<evidence type="ECO:0000256" key="5">
    <source>
        <dbReference type="ARBA" id="ARBA00022723"/>
    </source>
</evidence>
<evidence type="ECO:0000256" key="4">
    <source>
        <dbReference type="ARBA" id="ARBA00022679"/>
    </source>
</evidence>
<dbReference type="SUPFAM" id="SSF64438">
    <property type="entry name" value="CNF1/YfiH-like putative cysteine hydrolases"/>
    <property type="match status" value="1"/>
</dbReference>
<organism evidence="13 14">
    <name type="scientific">Sanguibacter hominis ATCC BAA-789</name>
    <dbReference type="NCBI Taxonomy" id="1312740"/>
    <lineage>
        <taxon>Bacteria</taxon>
        <taxon>Bacillati</taxon>
        <taxon>Actinomycetota</taxon>
        <taxon>Actinomycetes</taxon>
        <taxon>Micrococcales</taxon>
        <taxon>Sanguibacteraceae</taxon>
        <taxon>Sanguibacter</taxon>
    </lineage>
</organism>
<dbReference type="InterPro" id="IPR003730">
    <property type="entry name" value="Cu_polyphenol_OxRdtase"/>
</dbReference>
<dbReference type="Pfam" id="PF02578">
    <property type="entry name" value="Cu-oxidase_4"/>
    <property type="match status" value="1"/>
</dbReference>
<evidence type="ECO:0000313" key="14">
    <source>
        <dbReference type="Proteomes" id="UP000774283"/>
    </source>
</evidence>
<accession>A0A9X5FGK8</accession>
<dbReference type="InterPro" id="IPR011324">
    <property type="entry name" value="Cytotoxic_necrot_fac-like_cat"/>
</dbReference>
<dbReference type="GO" id="GO:0017061">
    <property type="term" value="F:S-methyl-5-thioadenosine phosphorylase activity"/>
    <property type="evidence" value="ECO:0007669"/>
    <property type="project" value="UniProtKB-EC"/>
</dbReference>
<keyword evidence="8" id="KW-0186">Copper</keyword>
<comment type="similarity">
    <text evidence="3 12">Belongs to the purine nucleoside phosphorylase YfiH/LACC1 family.</text>
</comment>
<dbReference type="PANTHER" id="PTHR30616:SF2">
    <property type="entry name" value="PURINE NUCLEOSIDE PHOSPHORYLASE LACC1"/>
    <property type="match status" value="1"/>
</dbReference>
<dbReference type="EMBL" id="JAAXOW010000001">
    <property type="protein sequence ID" value="NKX91718.1"/>
    <property type="molecule type" value="Genomic_DNA"/>
</dbReference>
<protein>
    <recommendedName>
        <fullName evidence="12">Purine nucleoside phosphorylase</fullName>
    </recommendedName>
</protein>
<evidence type="ECO:0000256" key="9">
    <source>
        <dbReference type="ARBA" id="ARBA00047989"/>
    </source>
</evidence>
<dbReference type="Proteomes" id="UP000774283">
    <property type="component" value="Unassembled WGS sequence"/>
</dbReference>
<evidence type="ECO:0000313" key="13">
    <source>
        <dbReference type="EMBL" id="NKX91718.1"/>
    </source>
</evidence>
<evidence type="ECO:0000256" key="3">
    <source>
        <dbReference type="ARBA" id="ARBA00007353"/>
    </source>
</evidence>
<reference evidence="13 14" key="1">
    <citation type="submission" date="2020-04" db="EMBL/GenBank/DDBJ databases">
        <title>MicrobeNet Type strains.</title>
        <authorList>
            <person name="Nicholson A.C."/>
        </authorList>
    </citation>
    <scope>NUCLEOTIDE SEQUENCE [LARGE SCALE GENOMIC DNA]</scope>
    <source>
        <strain evidence="13 14">ATCC BAA-789</strain>
    </source>
</reference>
<dbReference type="AlphaFoldDB" id="A0A9X5FGK8"/>
<comment type="catalytic activity">
    <reaction evidence="9">
        <text>adenosine + H2O + H(+) = inosine + NH4(+)</text>
        <dbReference type="Rhea" id="RHEA:24408"/>
        <dbReference type="ChEBI" id="CHEBI:15377"/>
        <dbReference type="ChEBI" id="CHEBI:15378"/>
        <dbReference type="ChEBI" id="CHEBI:16335"/>
        <dbReference type="ChEBI" id="CHEBI:17596"/>
        <dbReference type="ChEBI" id="CHEBI:28938"/>
        <dbReference type="EC" id="3.5.4.4"/>
    </reaction>
    <physiologicalReaction direction="left-to-right" evidence="9">
        <dbReference type="Rhea" id="RHEA:24409"/>
    </physiologicalReaction>
</comment>
<dbReference type="InterPro" id="IPR038371">
    <property type="entry name" value="Cu_polyphenol_OxRdtase_sf"/>
</dbReference>
<proteinExistence type="inferred from homology"/>
<evidence type="ECO:0000256" key="7">
    <source>
        <dbReference type="ARBA" id="ARBA00022833"/>
    </source>
</evidence>
<gene>
    <name evidence="13" type="primary">pgeF</name>
    <name evidence="13" type="ORF">HF995_00255</name>
</gene>
<comment type="catalytic activity">
    <reaction evidence="1">
        <text>inosine + phosphate = alpha-D-ribose 1-phosphate + hypoxanthine</text>
        <dbReference type="Rhea" id="RHEA:27646"/>
        <dbReference type="ChEBI" id="CHEBI:17368"/>
        <dbReference type="ChEBI" id="CHEBI:17596"/>
        <dbReference type="ChEBI" id="CHEBI:43474"/>
        <dbReference type="ChEBI" id="CHEBI:57720"/>
        <dbReference type="EC" id="2.4.2.1"/>
    </reaction>
    <physiologicalReaction direction="left-to-right" evidence="1">
        <dbReference type="Rhea" id="RHEA:27647"/>
    </physiologicalReaction>
</comment>
<comment type="catalytic activity">
    <reaction evidence="11">
        <text>S-methyl-5'-thioadenosine + phosphate = 5-(methylsulfanyl)-alpha-D-ribose 1-phosphate + adenine</text>
        <dbReference type="Rhea" id="RHEA:11852"/>
        <dbReference type="ChEBI" id="CHEBI:16708"/>
        <dbReference type="ChEBI" id="CHEBI:17509"/>
        <dbReference type="ChEBI" id="CHEBI:43474"/>
        <dbReference type="ChEBI" id="CHEBI:58533"/>
        <dbReference type="EC" id="2.4.2.28"/>
    </reaction>
    <physiologicalReaction direction="left-to-right" evidence="11">
        <dbReference type="Rhea" id="RHEA:11853"/>
    </physiologicalReaction>
</comment>
<name>A0A9X5FGK8_9MICO</name>
<keyword evidence="14" id="KW-1185">Reference proteome</keyword>
<dbReference type="NCBIfam" id="TIGR00726">
    <property type="entry name" value="peptidoglycan editing factor PgeF"/>
    <property type="match status" value="1"/>
</dbReference>
<evidence type="ECO:0000256" key="8">
    <source>
        <dbReference type="ARBA" id="ARBA00023008"/>
    </source>
</evidence>
<keyword evidence="6" id="KW-0378">Hydrolase</keyword>
<comment type="function">
    <text evidence="2">Purine nucleoside enzyme that catalyzes the phosphorolysis of adenosine and inosine nucleosides, yielding D-ribose 1-phosphate and the respective free bases, adenine and hypoxanthine. Also catalyzes the phosphorolysis of S-methyl-5'-thioadenosine into adenine and S-methyl-5-thio-alpha-D-ribose 1-phosphate. Also has adenosine deaminase activity.</text>
</comment>
<evidence type="ECO:0000256" key="11">
    <source>
        <dbReference type="ARBA" id="ARBA00049893"/>
    </source>
</evidence>
<dbReference type="Gene3D" id="3.60.140.10">
    <property type="entry name" value="CNF1/YfiH-like putative cysteine hydrolases"/>
    <property type="match status" value="1"/>
</dbReference>
<comment type="caution">
    <text evidence="13">The sequence shown here is derived from an EMBL/GenBank/DDBJ whole genome shotgun (WGS) entry which is preliminary data.</text>
</comment>
<evidence type="ECO:0000256" key="2">
    <source>
        <dbReference type="ARBA" id="ARBA00003215"/>
    </source>
</evidence>
<dbReference type="GO" id="GO:0016787">
    <property type="term" value="F:hydrolase activity"/>
    <property type="evidence" value="ECO:0007669"/>
    <property type="project" value="UniProtKB-KW"/>
</dbReference>
<evidence type="ECO:0000256" key="10">
    <source>
        <dbReference type="ARBA" id="ARBA00048968"/>
    </source>
</evidence>
<dbReference type="RefSeq" id="WP_168445849.1">
    <property type="nucleotide sequence ID" value="NZ_JAAXOW010000001.1"/>
</dbReference>
<dbReference type="GO" id="GO:0005507">
    <property type="term" value="F:copper ion binding"/>
    <property type="evidence" value="ECO:0007669"/>
    <property type="project" value="TreeGrafter"/>
</dbReference>
<dbReference type="CDD" id="cd16833">
    <property type="entry name" value="YfiH"/>
    <property type="match status" value="1"/>
</dbReference>
<evidence type="ECO:0000256" key="12">
    <source>
        <dbReference type="RuleBase" id="RU361274"/>
    </source>
</evidence>
<evidence type="ECO:0000256" key="1">
    <source>
        <dbReference type="ARBA" id="ARBA00000553"/>
    </source>
</evidence>